<dbReference type="PANTHER" id="PTHR12603:SF0">
    <property type="entry name" value="CCR4-NOT TRANSCRIPTION COMPLEX SUBUNIT 4"/>
    <property type="match status" value="1"/>
</dbReference>
<dbReference type="Pfam" id="PF14570">
    <property type="entry name" value="zf-RING_4"/>
    <property type="match status" value="1"/>
</dbReference>
<feature type="domain" description="RRM" evidence="5">
    <location>
        <begin position="101"/>
        <end position="184"/>
    </location>
</feature>
<evidence type="ECO:0008006" key="9">
    <source>
        <dbReference type="Google" id="ProtNLM"/>
    </source>
</evidence>
<dbReference type="GO" id="GO:0008270">
    <property type="term" value="F:zinc ion binding"/>
    <property type="evidence" value="ECO:0007669"/>
    <property type="project" value="UniProtKB-KW"/>
</dbReference>
<feature type="region of interest" description="Disordered" evidence="3">
    <location>
        <begin position="246"/>
        <end position="265"/>
    </location>
</feature>
<dbReference type="PROSITE" id="PS50102">
    <property type="entry name" value="RRM"/>
    <property type="match status" value="1"/>
</dbReference>
<dbReference type="PROSITE" id="PS50103">
    <property type="entry name" value="ZF_C3H1"/>
    <property type="match status" value="1"/>
</dbReference>
<evidence type="ECO:0000256" key="1">
    <source>
        <dbReference type="PROSITE-ProRule" id="PRU00176"/>
    </source>
</evidence>
<evidence type="ECO:0000259" key="6">
    <source>
        <dbReference type="PROSITE" id="PS50103"/>
    </source>
</evidence>
<dbReference type="CDD" id="cd12438">
    <property type="entry name" value="RRM_CNOT4"/>
    <property type="match status" value="1"/>
</dbReference>
<dbReference type="Proteomes" id="UP000008312">
    <property type="component" value="Unassembled WGS sequence"/>
</dbReference>
<sequence>MIPQVCPMCFGVLKPIETKFKICPCGFQICHWCLGKILHEGNCCPECKRPYSKRVIHMVDNSSDSQNSEGCSYNSDRERHGRELSAEKIQYLQNIRIIQKNLVYIIGLAPSLANESLLRSYSFFGKYGKIKKIILNSNPELVEKVHSCCAYITFESSEEACRCILAVDGCILKGSQIRASFGTTKYCNFFLRGIQCTNSECMYLHYMAKEEDCFTKKEMQERQSEFYYRTHPNMSARSTPVVLKSLDSLPLPPDSPGSRQRRSHM</sequence>
<dbReference type="GeneID" id="24918156"/>
<dbReference type="PANTHER" id="PTHR12603">
    <property type="entry name" value="CCR4-NOT TRANSCRIPTION COMPLEX RELATED"/>
    <property type="match status" value="1"/>
</dbReference>
<dbReference type="PROSITE" id="PS50089">
    <property type="entry name" value="ZF_RING_2"/>
    <property type="match status" value="1"/>
</dbReference>
<dbReference type="InterPro" id="IPR001841">
    <property type="entry name" value="Znf_RING"/>
</dbReference>
<feature type="domain" description="RING-type" evidence="4">
    <location>
        <begin position="6"/>
        <end position="48"/>
    </location>
</feature>
<organism evidence="7">
    <name type="scientific">Blastocystis hominis</name>
    <dbReference type="NCBI Taxonomy" id="12968"/>
    <lineage>
        <taxon>Eukaryota</taxon>
        <taxon>Sar</taxon>
        <taxon>Stramenopiles</taxon>
        <taxon>Bigyra</taxon>
        <taxon>Opalozoa</taxon>
        <taxon>Opalinata</taxon>
        <taxon>Blastocystidae</taxon>
        <taxon>Blastocystis</taxon>
    </lineage>
</organism>
<dbReference type="SMART" id="SM00360">
    <property type="entry name" value="RRM"/>
    <property type="match status" value="1"/>
</dbReference>
<dbReference type="SUPFAM" id="SSF57850">
    <property type="entry name" value="RING/U-box"/>
    <property type="match status" value="1"/>
</dbReference>
<dbReference type="RefSeq" id="XP_012894605.1">
    <property type="nucleotide sequence ID" value="XM_013039151.1"/>
</dbReference>
<dbReference type="EMBL" id="FN668639">
    <property type="protein sequence ID" value="CBK20557.2"/>
    <property type="molecule type" value="Genomic_DNA"/>
</dbReference>
<evidence type="ECO:0000313" key="8">
    <source>
        <dbReference type="Proteomes" id="UP000008312"/>
    </source>
</evidence>
<dbReference type="InterPro" id="IPR003954">
    <property type="entry name" value="RRM_euk-type"/>
</dbReference>
<dbReference type="GO" id="GO:0003723">
    <property type="term" value="F:RNA binding"/>
    <property type="evidence" value="ECO:0007669"/>
    <property type="project" value="UniProtKB-UniRule"/>
</dbReference>
<dbReference type="OrthoDB" id="1923159at2759"/>
<accession>D8LYA2</accession>
<evidence type="ECO:0000259" key="4">
    <source>
        <dbReference type="PROSITE" id="PS50089"/>
    </source>
</evidence>
<feature type="domain" description="C3H1-type" evidence="6">
    <location>
        <begin position="181"/>
        <end position="208"/>
    </location>
</feature>
<name>D8LYA2_BLAHO</name>
<dbReference type="Pfam" id="PF00076">
    <property type="entry name" value="RRM_1"/>
    <property type="match status" value="1"/>
</dbReference>
<dbReference type="InterPro" id="IPR034261">
    <property type="entry name" value="CNOT4_RRM"/>
</dbReference>
<dbReference type="GO" id="GO:0030014">
    <property type="term" value="C:CCR4-NOT complex"/>
    <property type="evidence" value="ECO:0007669"/>
    <property type="project" value="InterPro"/>
</dbReference>
<evidence type="ECO:0000256" key="2">
    <source>
        <dbReference type="PROSITE-ProRule" id="PRU00723"/>
    </source>
</evidence>
<dbReference type="InterPro" id="IPR035979">
    <property type="entry name" value="RBD_domain_sf"/>
</dbReference>
<evidence type="ECO:0000256" key="3">
    <source>
        <dbReference type="SAM" id="MobiDB-lite"/>
    </source>
</evidence>
<reference evidence="7" key="1">
    <citation type="submission" date="2010-02" db="EMBL/GenBank/DDBJ databases">
        <title>Sequencing and annotation of the Blastocystis hominis genome.</title>
        <authorList>
            <person name="Wincker P."/>
        </authorList>
    </citation>
    <scope>NUCLEOTIDE SEQUENCE</scope>
    <source>
        <strain evidence="7">Singapore isolate B</strain>
    </source>
</reference>
<dbReference type="OMA" id="CIMSIDG"/>
<dbReference type="InParanoid" id="D8LYA2"/>
<keyword evidence="2" id="KW-0862">Zinc</keyword>
<feature type="zinc finger region" description="C3H1-type" evidence="2">
    <location>
        <begin position="181"/>
        <end position="208"/>
    </location>
</feature>
<dbReference type="Gene3D" id="3.30.40.10">
    <property type="entry name" value="Zinc/RING finger domain, C3HC4 (zinc finger)"/>
    <property type="match status" value="1"/>
</dbReference>
<keyword evidence="1" id="KW-0694">RNA-binding</keyword>
<dbReference type="AlphaFoldDB" id="D8LYA2"/>
<dbReference type="InterPro" id="IPR013083">
    <property type="entry name" value="Znf_RING/FYVE/PHD"/>
</dbReference>
<keyword evidence="2" id="KW-0479">Metal-binding</keyword>
<dbReference type="GO" id="GO:0004842">
    <property type="term" value="F:ubiquitin-protein transferase activity"/>
    <property type="evidence" value="ECO:0007669"/>
    <property type="project" value="InterPro"/>
</dbReference>
<dbReference type="Gene3D" id="3.30.70.330">
    <property type="match status" value="1"/>
</dbReference>
<keyword evidence="8" id="KW-1185">Reference proteome</keyword>
<proteinExistence type="predicted"/>
<dbReference type="InterPro" id="IPR012677">
    <property type="entry name" value="Nucleotide-bd_a/b_plait_sf"/>
</dbReference>
<evidence type="ECO:0000259" key="5">
    <source>
        <dbReference type="PROSITE" id="PS50102"/>
    </source>
</evidence>
<dbReference type="SMART" id="SM00361">
    <property type="entry name" value="RRM_1"/>
    <property type="match status" value="1"/>
</dbReference>
<dbReference type="InterPro" id="IPR000571">
    <property type="entry name" value="Znf_CCCH"/>
</dbReference>
<keyword evidence="2" id="KW-0863">Zinc-finger</keyword>
<dbReference type="GO" id="GO:0016567">
    <property type="term" value="P:protein ubiquitination"/>
    <property type="evidence" value="ECO:0007669"/>
    <property type="project" value="TreeGrafter"/>
</dbReference>
<protein>
    <recommendedName>
        <fullName evidence="9">CCR4-NOT transcription complex subunit 4</fullName>
    </recommendedName>
</protein>
<dbReference type="InterPro" id="IPR000504">
    <property type="entry name" value="RRM_dom"/>
</dbReference>
<evidence type="ECO:0000313" key="7">
    <source>
        <dbReference type="EMBL" id="CBK20557.2"/>
    </source>
</evidence>
<gene>
    <name evidence="7" type="ORF">GSBLH_T00000868001</name>
</gene>
<dbReference type="SUPFAM" id="SSF54928">
    <property type="entry name" value="RNA-binding domain, RBD"/>
    <property type="match status" value="1"/>
</dbReference>
<dbReference type="InterPro" id="IPR039780">
    <property type="entry name" value="Mot2"/>
</dbReference>